<dbReference type="PANTHER" id="PTHR11091:SF0">
    <property type="entry name" value="MALATE DEHYDROGENASE"/>
    <property type="match status" value="1"/>
</dbReference>
<dbReference type="InterPro" id="IPR036111">
    <property type="entry name" value="Mal/L-sulfo/L-lacto_DH-like_sf"/>
</dbReference>
<name>A0AAU8A3W3_9BURK</name>
<organism evidence="3">
    <name type="scientific">Polynucleobacter sp. UK-FUSCHL-C3</name>
    <dbReference type="NCBI Taxonomy" id="2955208"/>
    <lineage>
        <taxon>Bacteria</taxon>
        <taxon>Pseudomonadati</taxon>
        <taxon>Pseudomonadota</taxon>
        <taxon>Betaproteobacteria</taxon>
        <taxon>Burkholderiales</taxon>
        <taxon>Burkholderiaceae</taxon>
        <taxon>Polynucleobacter</taxon>
    </lineage>
</organism>
<dbReference type="RefSeq" id="WP_353439608.1">
    <property type="nucleotide sequence ID" value="NZ_CP099959.1"/>
</dbReference>
<keyword evidence="2" id="KW-0560">Oxidoreductase</keyword>
<dbReference type="SUPFAM" id="SSF89733">
    <property type="entry name" value="L-sulfolactate dehydrogenase-like"/>
    <property type="match status" value="1"/>
</dbReference>
<dbReference type="InterPro" id="IPR043144">
    <property type="entry name" value="Mal/L-sulf/L-lact_DH-like_ah"/>
</dbReference>
<dbReference type="Pfam" id="PF02615">
    <property type="entry name" value="Ldh_2"/>
    <property type="match status" value="1"/>
</dbReference>
<reference evidence="3" key="1">
    <citation type="submission" date="2022-06" db="EMBL/GenBank/DDBJ databases">
        <title>New Polynucleobacter species.</title>
        <authorList>
            <person name="Hahn M.W."/>
        </authorList>
    </citation>
    <scope>NUCLEOTIDE SEQUENCE</scope>
    <source>
        <strain evidence="3">UK-FUSCHL-C3</strain>
    </source>
</reference>
<comment type="similarity">
    <text evidence="1">Belongs to the LDH2/MDH2 oxidoreductase family.</text>
</comment>
<sequence>MPVIAHQELEKQITKIVKAMGSSLAEAKTVAHNLVLANLKGHDSHGVGMIPRYVEAFLEGVLKINQGCQVRSDLGSLLVLDAQQGYGQVVGEEAMQLGIERAHKHGSCIVSLSNAHHLGRIGHFAEIAASQGLVSIHLVNVRSLPVVAVWGGGDGRHGTNPFCIGVPIKNKAPFILDFATSRVAQGKMRVAYNQGKTMEPGYLIDPQGRPTQDPGVVVKPNADGKMGALMPFGEHKGSGLAIACELLAGALTGSGTWKPRPKKSRAIWNGMLSILINPQSTNTQEQFDAEVASFVSWVKQSPAAHPSSPVQVAGEPELAIMQTRMKQGIGIDDQTWADIVHAAKQFDVPINK</sequence>
<protein>
    <submittedName>
        <fullName evidence="3">Malate/lactate/ureidoglycolate dehydrogenase</fullName>
    </submittedName>
</protein>
<dbReference type="NCBIfam" id="NF007504">
    <property type="entry name" value="PRK10098.1"/>
    <property type="match status" value="1"/>
</dbReference>
<proteinExistence type="inferred from homology"/>
<dbReference type="PANTHER" id="PTHR11091">
    <property type="entry name" value="OXIDOREDUCTASE-RELATED"/>
    <property type="match status" value="1"/>
</dbReference>
<dbReference type="InterPro" id="IPR003767">
    <property type="entry name" value="Malate/L-lactate_DH-like"/>
</dbReference>
<accession>A0AAU8A3W3</accession>
<dbReference type="InterPro" id="IPR043143">
    <property type="entry name" value="Mal/L-sulf/L-lact_DH-like_NADP"/>
</dbReference>
<dbReference type="Gene3D" id="1.10.1530.10">
    <property type="match status" value="1"/>
</dbReference>
<dbReference type="EMBL" id="CP099959">
    <property type="protein sequence ID" value="XCC58381.1"/>
    <property type="molecule type" value="Genomic_DNA"/>
</dbReference>
<evidence type="ECO:0000256" key="1">
    <source>
        <dbReference type="ARBA" id="ARBA00006056"/>
    </source>
</evidence>
<gene>
    <name evidence="3" type="ORF">NKE59_03575</name>
</gene>
<evidence type="ECO:0000313" key="3">
    <source>
        <dbReference type="EMBL" id="XCC58381.1"/>
    </source>
</evidence>
<dbReference type="Gene3D" id="3.30.1370.60">
    <property type="entry name" value="Hypothetical oxidoreductase yiak, domain 2"/>
    <property type="match status" value="1"/>
</dbReference>
<evidence type="ECO:0000256" key="2">
    <source>
        <dbReference type="ARBA" id="ARBA00023002"/>
    </source>
</evidence>
<dbReference type="AlphaFoldDB" id="A0AAU8A3W3"/>
<dbReference type="GO" id="GO:0016491">
    <property type="term" value="F:oxidoreductase activity"/>
    <property type="evidence" value="ECO:0007669"/>
    <property type="project" value="UniProtKB-KW"/>
</dbReference>